<dbReference type="Proteomes" id="UP000006813">
    <property type="component" value="Unassembled WGS sequence"/>
</dbReference>
<feature type="compositionally biased region" description="Basic and acidic residues" evidence="1">
    <location>
        <begin position="94"/>
        <end position="116"/>
    </location>
</feature>
<feature type="compositionally biased region" description="Polar residues" evidence="1">
    <location>
        <begin position="132"/>
        <end position="146"/>
    </location>
</feature>
<dbReference type="STRING" id="10181.G5B976"/>
<evidence type="ECO:0000313" key="2">
    <source>
        <dbReference type="EMBL" id="EHB05837.1"/>
    </source>
</evidence>
<protein>
    <submittedName>
        <fullName evidence="2">Nucleolin</fullName>
    </submittedName>
</protein>
<gene>
    <name evidence="2" type="ORF">GW7_14793</name>
</gene>
<reference evidence="2 3" key="1">
    <citation type="journal article" date="2011" name="Nature">
        <title>Genome sequencing reveals insights into physiology and longevity of the naked mole rat.</title>
        <authorList>
            <person name="Kim E.B."/>
            <person name="Fang X."/>
            <person name="Fushan A.A."/>
            <person name="Huang Z."/>
            <person name="Lobanov A.V."/>
            <person name="Han L."/>
            <person name="Marino S.M."/>
            <person name="Sun X."/>
            <person name="Turanov A.A."/>
            <person name="Yang P."/>
            <person name="Yim S.H."/>
            <person name="Zhao X."/>
            <person name="Kasaikina M.V."/>
            <person name="Stoletzki N."/>
            <person name="Peng C."/>
            <person name="Polak P."/>
            <person name="Xiong Z."/>
            <person name="Kiezun A."/>
            <person name="Zhu Y."/>
            <person name="Chen Y."/>
            <person name="Kryukov G.V."/>
            <person name="Zhang Q."/>
            <person name="Peshkin L."/>
            <person name="Yang L."/>
            <person name="Bronson R.T."/>
            <person name="Buffenstein R."/>
            <person name="Wang B."/>
            <person name="Han C."/>
            <person name="Li Q."/>
            <person name="Chen L."/>
            <person name="Zhao W."/>
            <person name="Sunyaev S.R."/>
            <person name="Park T.J."/>
            <person name="Zhang G."/>
            <person name="Wang J."/>
            <person name="Gladyshev V.N."/>
        </authorList>
    </citation>
    <scope>NUCLEOTIDE SEQUENCE [LARGE SCALE GENOMIC DNA]</scope>
</reference>
<dbReference type="AlphaFoldDB" id="G5B976"/>
<sequence>MQLQQVYCQAGCGGFGCFVHVQALCSSTGQDGIEAQDGVRLAITIKSSVEEEDDSEEAMETTQAKGKKAPGKAKNMAEEEEDVEDDEDNEDEKEDKGEKDEPVKEALGKQKKEMTKQKAAPEATKQKVKGTEPTTAYSLFVGNLNS</sequence>
<organism evidence="2 3">
    <name type="scientific">Heterocephalus glaber</name>
    <name type="common">Naked mole rat</name>
    <dbReference type="NCBI Taxonomy" id="10181"/>
    <lineage>
        <taxon>Eukaryota</taxon>
        <taxon>Metazoa</taxon>
        <taxon>Chordata</taxon>
        <taxon>Craniata</taxon>
        <taxon>Vertebrata</taxon>
        <taxon>Euteleostomi</taxon>
        <taxon>Mammalia</taxon>
        <taxon>Eutheria</taxon>
        <taxon>Euarchontoglires</taxon>
        <taxon>Glires</taxon>
        <taxon>Rodentia</taxon>
        <taxon>Hystricomorpha</taxon>
        <taxon>Bathyergidae</taxon>
        <taxon>Heterocephalus</taxon>
    </lineage>
</organism>
<dbReference type="InParanoid" id="G5B976"/>
<feature type="compositionally biased region" description="Acidic residues" evidence="1">
    <location>
        <begin position="50"/>
        <end position="59"/>
    </location>
</feature>
<feature type="region of interest" description="Disordered" evidence="1">
    <location>
        <begin position="47"/>
        <end position="146"/>
    </location>
</feature>
<accession>G5B976</accession>
<dbReference type="EMBL" id="JH169056">
    <property type="protein sequence ID" value="EHB05837.1"/>
    <property type="molecule type" value="Genomic_DNA"/>
</dbReference>
<evidence type="ECO:0000256" key="1">
    <source>
        <dbReference type="SAM" id="MobiDB-lite"/>
    </source>
</evidence>
<feature type="compositionally biased region" description="Acidic residues" evidence="1">
    <location>
        <begin position="78"/>
        <end position="93"/>
    </location>
</feature>
<name>G5B976_HETGA</name>
<proteinExistence type="predicted"/>
<evidence type="ECO:0000313" key="3">
    <source>
        <dbReference type="Proteomes" id="UP000006813"/>
    </source>
</evidence>